<name>A0A396I0J5_MEDTR</name>
<keyword evidence="2" id="KW-0560">Oxidoreductase</keyword>
<dbReference type="EMBL" id="PSQE01000004">
    <property type="protein sequence ID" value="RHN59099.1"/>
    <property type="molecule type" value="Genomic_DNA"/>
</dbReference>
<protein>
    <submittedName>
        <fullName evidence="2">Putative oxidoreductase</fullName>
        <ecNumber evidence="2">1.1.1.-</ecNumber>
    </submittedName>
</protein>
<evidence type="ECO:0000256" key="1">
    <source>
        <dbReference type="SAM" id="Phobius"/>
    </source>
</evidence>
<proteinExistence type="predicted"/>
<organism evidence="2 3">
    <name type="scientific">Medicago truncatula</name>
    <name type="common">Barrel medic</name>
    <name type="synonym">Medicago tribuloides</name>
    <dbReference type="NCBI Taxonomy" id="3880"/>
    <lineage>
        <taxon>Eukaryota</taxon>
        <taxon>Viridiplantae</taxon>
        <taxon>Streptophyta</taxon>
        <taxon>Embryophyta</taxon>
        <taxon>Tracheophyta</taxon>
        <taxon>Spermatophyta</taxon>
        <taxon>Magnoliopsida</taxon>
        <taxon>eudicotyledons</taxon>
        <taxon>Gunneridae</taxon>
        <taxon>Pentapetalae</taxon>
        <taxon>rosids</taxon>
        <taxon>fabids</taxon>
        <taxon>Fabales</taxon>
        <taxon>Fabaceae</taxon>
        <taxon>Papilionoideae</taxon>
        <taxon>50 kb inversion clade</taxon>
        <taxon>NPAAA clade</taxon>
        <taxon>Hologalegina</taxon>
        <taxon>IRL clade</taxon>
        <taxon>Trifolieae</taxon>
        <taxon>Medicago</taxon>
    </lineage>
</organism>
<reference evidence="3" key="1">
    <citation type="journal article" date="2018" name="Nat. Plants">
        <title>Whole-genome landscape of Medicago truncatula symbiotic genes.</title>
        <authorList>
            <person name="Pecrix Y."/>
            <person name="Staton S.E."/>
            <person name="Sallet E."/>
            <person name="Lelandais-Briere C."/>
            <person name="Moreau S."/>
            <person name="Carrere S."/>
            <person name="Blein T."/>
            <person name="Jardinaud M.F."/>
            <person name="Latrasse D."/>
            <person name="Zouine M."/>
            <person name="Zahm M."/>
            <person name="Kreplak J."/>
            <person name="Mayjonade B."/>
            <person name="Satge C."/>
            <person name="Perez M."/>
            <person name="Cauet S."/>
            <person name="Marande W."/>
            <person name="Chantry-Darmon C."/>
            <person name="Lopez-Roques C."/>
            <person name="Bouchez O."/>
            <person name="Berard A."/>
            <person name="Debelle F."/>
            <person name="Munos S."/>
            <person name="Bendahmane A."/>
            <person name="Berges H."/>
            <person name="Niebel A."/>
            <person name="Buitink J."/>
            <person name="Frugier F."/>
            <person name="Benhamed M."/>
            <person name="Crespi M."/>
            <person name="Gouzy J."/>
            <person name="Gamas P."/>
        </authorList>
    </citation>
    <scope>NUCLEOTIDE SEQUENCE [LARGE SCALE GENOMIC DNA]</scope>
    <source>
        <strain evidence="3">cv. Jemalong A17</strain>
    </source>
</reference>
<dbReference type="GO" id="GO:0016491">
    <property type="term" value="F:oxidoreductase activity"/>
    <property type="evidence" value="ECO:0007669"/>
    <property type="project" value="UniProtKB-KW"/>
</dbReference>
<comment type="caution">
    <text evidence="2">The sequence shown here is derived from an EMBL/GenBank/DDBJ whole genome shotgun (WGS) entry which is preliminary data.</text>
</comment>
<dbReference type="Gramene" id="rna21088">
    <property type="protein sequence ID" value="RHN59099.1"/>
    <property type="gene ID" value="gene21088"/>
</dbReference>
<dbReference type="InterPro" id="IPR036812">
    <property type="entry name" value="NAD(P)_OxRdtase_dom_sf"/>
</dbReference>
<sequence>MESEELRFFELNTGAKIPSVGLGTWLAEPGVVYDAISTAVNVSFFLIFQSILFFVLLLLLL</sequence>
<feature type="transmembrane region" description="Helical" evidence="1">
    <location>
        <begin position="35"/>
        <end position="60"/>
    </location>
</feature>
<dbReference type="AlphaFoldDB" id="A0A396I0J5"/>
<accession>A0A396I0J5</accession>
<dbReference type="Gene3D" id="3.20.20.100">
    <property type="entry name" value="NADP-dependent oxidoreductase domain"/>
    <property type="match status" value="1"/>
</dbReference>
<keyword evidence="1" id="KW-0812">Transmembrane</keyword>
<keyword evidence="1" id="KW-1133">Transmembrane helix</keyword>
<keyword evidence="1" id="KW-0472">Membrane</keyword>
<dbReference type="EC" id="1.1.1.-" evidence="2"/>
<evidence type="ECO:0000313" key="3">
    <source>
        <dbReference type="Proteomes" id="UP000265566"/>
    </source>
</evidence>
<evidence type="ECO:0000313" key="2">
    <source>
        <dbReference type="EMBL" id="RHN59099.1"/>
    </source>
</evidence>
<gene>
    <name evidence="2" type="ORF">MtrunA17_Chr4g0009611</name>
</gene>
<dbReference type="Proteomes" id="UP000265566">
    <property type="component" value="Chromosome 4"/>
</dbReference>